<keyword evidence="4 7" id="KW-0812">Transmembrane</keyword>
<dbReference type="GO" id="GO:0016413">
    <property type="term" value="F:O-acetyltransferase activity"/>
    <property type="evidence" value="ECO:0007669"/>
    <property type="project" value="TreeGrafter"/>
</dbReference>
<dbReference type="PANTHER" id="PTHR40074">
    <property type="entry name" value="O-ACETYLTRANSFERASE WECH"/>
    <property type="match status" value="1"/>
</dbReference>
<feature type="domain" description="Acyltransferase 3" evidence="8">
    <location>
        <begin position="2"/>
        <end position="319"/>
    </location>
</feature>
<protein>
    <submittedName>
        <fullName evidence="9">Acyltransferase family protein</fullName>
    </submittedName>
</protein>
<evidence type="ECO:0000313" key="9">
    <source>
        <dbReference type="EMBL" id="QDX30079.1"/>
    </source>
</evidence>
<dbReference type="KEGG" id="dic:Dpoa569_0001936"/>
<evidence type="ECO:0000256" key="2">
    <source>
        <dbReference type="ARBA" id="ARBA00007400"/>
    </source>
</evidence>
<keyword evidence="3" id="KW-1003">Cell membrane</keyword>
<dbReference type="GO" id="GO:0005886">
    <property type="term" value="C:plasma membrane"/>
    <property type="evidence" value="ECO:0007669"/>
    <property type="project" value="UniProtKB-SubCell"/>
</dbReference>
<evidence type="ECO:0000256" key="3">
    <source>
        <dbReference type="ARBA" id="ARBA00022475"/>
    </source>
</evidence>
<accession>A0A5B8HMG5</accession>
<feature type="transmembrane region" description="Helical" evidence="7">
    <location>
        <begin position="150"/>
        <end position="170"/>
    </location>
</feature>
<feature type="transmembrane region" description="Helical" evidence="7">
    <location>
        <begin position="238"/>
        <end position="256"/>
    </location>
</feature>
<dbReference type="EMBL" id="CP042220">
    <property type="protein sequence ID" value="QDX30079.1"/>
    <property type="molecule type" value="Genomic_DNA"/>
</dbReference>
<dbReference type="OrthoDB" id="1072135at2"/>
<dbReference type="GO" id="GO:0009246">
    <property type="term" value="P:enterobacterial common antigen biosynthetic process"/>
    <property type="evidence" value="ECO:0007669"/>
    <property type="project" value="TreeGrafter"/>
</dbReference>
<sequence>MEWLYIARIVATFAVIVLHVSAYTVSLADIGNFSWWTGNIYDSLVRWCVPVFIMISGALLLSPEKIEDLSYFYKKRVSKIFYPLLFWSVFFILWGIAKAKFNGGGEGDILKNMMNGRPYYHMWFLYMIIGIYIFTPFIRTLVINTSEDKLLFFIFLMFVFCSLTDMYNFFTGNNNPLFTSEFIYYIPYYVCGHLIAKKNTTKPLSFHILLFFLSFVLTCVCCYLLSSASGKEAGLYFYNYLSFNVIIMSISFMWILKSCHLNNVHNDKLKFLSDISLGVYLIHPVFIEIFYYLAAKRWIDQSIFAIPLMSVIVFFCCMISVLFIKKIPYLRRVV</sequence>
<feature type="transmembrane region" description="Helical" evidence="7">
    <location>
        <begin position="119"/>
        <end position="138"/>
    </location>
</feature>
<evidence type="ECO:0000313" key="10">
    <source>
        <dbReference type="Proteomes" id="UP000320591"/>
    </source>
</evidence>
<dbReference type="Proteomes" id="UP000320591">
    <property type="component" value="Chromosome"/>
</dbReference>
<organism evidence="9 10">
    <name type="scientific">Dickeya poaceiphila</name>
    <dbReference type="NCBI Taxonomy" id="568768"/>
    <lineage>
        <taxon>Bacteria</taxon>
        <taxon>Pseudomonadati</taxon>
        <taxon>Pseudomonadota</taxon>
        <taxon>Gammaproteobacteria</taxon>
        <taxon>Enterobacterales</taxon>
        <taxon>Pectobacteriaceae</taxon>
        <taxon>Dickeya</taxon>
    </lineage>
</organism>
<feature type="transmembrane region" description="Helical" evidence="7">
    <location>
        <begin position="208"/>
        <end position="226"/>
    </location>
</feature>
<reference evidence="9 10" key="1">
    <citation type="journal article" date="2019" name="Environ. Microbiol.">
        <title>The phytopathogenic nature of Dickeya aquatica 174/2 and the dynamic early evolution of Dickeya pathogenicity.</title>
        <authorList>
            <person name="Duprey A."/>
            <person name="Taib N."/>
            <person name="Leonard S."/>
            <person name="Garin T."/>
            <person name="Flandrois J.P."/>
            <person name="Nasser W."/>
            <person name="Brochier-Armanet C."/>
            <person name="Reverchon S."/>
        </authorList>
    </citation>
    <scope>NUCLEOTIDE SEQUENCE [LARGE SCALE GENOMIC DNA]</scope>
    <source>
        <strain evidence="9 10">NCPPB 569</strain>
    </source>
</reference>
<evidence type="ECO:0000256" key="5">
    <source>
        <dbReference type="ARBA" id="ARBA00022989"/>
    </source>
</evidence>
<comment type="similarity">
    <text evidence="2">Belongs to the acyltransferase 3 family.</text>
</comment>
<gene>
    <name evidence="9" type="ORF">Dpoa569_0001936</name>
</gene>
<comment type="subcellular location">
    <subcellularLocation>
        <location evidence="1">Cell membrane</location>
        <topology evidence="1">Multi-pass membrane protein</topology>
    </subcellularLocation>
</comment>
<feature type="transmembrane region" description="Helical" evidence="7">
    <location>
        <begin position="277"/>
        <end position="295"/>
    </location>
</feature>
<keyword evidence="6 7" id="KW-0472">Membrane</keyword>
<evidence type="ECO:0000256" key="6">
    <source>
        <dbReference type="ARBA" id="ARBA00023136"/>
    </source>
</evidence>
<feature type="transmembrane region" description="Helical" evidence="7">
    <location>
        <begin position="44"/>
        <end position="61"/>
    </location>
</feature>
<feature type="transmembrane region" description="Helical" evidence="7">
    <location>
        <begin position="81"/>
        <end position="99"/>
    </location>
</feature>
<keyword evidence="9" id="KW-0808">Transferase</keyword>
<dbReference type="STRING" id="568768.GCA_000406125_01917"/>
<keyword evidence="10" id="KW-1185">Reference proteome</keyword>
<dbReference type="RefSeq" id="WP_042870558.1">
    <property type="nucleotide sequence ID" value="NZ_CM001975.1"/>
</dbReference>
<evidence type="ECO:0000256" key="7">
    <source>
        <dbReference type="SAM" id="Phobius"/>
    </source>
</evidence>
<dbReference type="Pfam" id="PF01757">
    <property type="entry name" value="Acyl_transf_3"/>
    <property type="match status" value="1"/>
</dbReference>
<keyword evidence="5 7" id="KW-1133">Transmembrane helix</keyword>
<keyword evidence="9" id="KW-0012">Acyltransferase</keyword>
<feature type="transmembrane region" description="Helical" evidence="7">
    <location>
        <begin position="5"/>
        <end position="24"/>
    </location>
</feature>
<evidence type="ECO:0000259" key="8">
    <source>
        <dbReference type="Pfam" id="PF01757"/>
    </source>
</evidence>
<proteinExistence type="inferred from homology"/>
<dbReference type="AlphaFoldDB" id="A0A5B8HMG5"/>
<dbReference type="InterPro" id="IPR002656">
    <property type="entry name" value="Acyl_transf_3_dom"/>
</dbReference>
<dbReference type="PANTHER" id="PTHR40074:SF2">
    <property type="entry name" value="O-ACETYLTRANSFERASE WECH"/>
    <property type="match status" value="1"/>
</dbReference>
<name>A0A5B8HMG5_9GAMM</name>
<evidence type="ECO:0000256" key="4">
    <source>
        <dbReference type="ARBA" id="ARBA00022692"/>
    </source>
</evidence>
<evidence type="ECO:0000256" key="1">
    <source>
        <dbReference type="ARBA" id="ARBA00004651"/>
    </source>
</evidence>
<feature type="transmembrane region" description="Helical" evidence="7">
    <location>
        <begin position="301"/>
        <end position="324"/>
    </location>
</feature>